<organism evidence="5 6">
    <name type="scientific">Filifactor villosus</name>
    <dbReference type="NCBI Taxonomy" id="29374"/>
    <lineage>
        <taxon>Bacteria</taxon>
        <taxon>Bacillati</taxon>
        <taxon>Bacillota</taxon>
        <taxon>Clostridia</taxon>
        <taxon>Peptostreptococcales</taxon>
        <taxon>Filifactoraceae</taxon>
        <taxon>Filifactor</taxon>
    </lineage>
</organism>
<dbReference type="Proteomes" id="UP001595916">
    <property type="component" value="Unassembled WGS sequence"/>
</dbReference>
<dbReference type="InterPro" id="IPR050763">
    <property type="entry name" value="ABC_transporter_ATP-binding"/>
</dbReference>
<reference evidence="6" key="1">
    <citation type="journal article" date="2019" name="Int. J. Syst. Evol. Microbiol.">
        <title>The Global Catalogue of Microorganisms (GCM) 10K type strain sequencing project: providing services to taxonomists for standard genome sequencing and annotation.</title>
        <authorList>
            <consortium name="The Broad Institute Genomics Platform"/>
            <consortium name="The Broad Institute Genome Sequencing Center for Infectious Disease"/>
            <person name="Wu L."/>
            <person name="Ma J."/>
        </authorList>
    </citation>
    <scope>NUCLEOTIDE SEQUENCE [LARGE SCALE GENOMIC DNA]</scope>
    <source>
        <strain evidence="6">CCUG 46385</strain>
    </source>
</reference>
<evidence type="ECO:0000313" key="6">
    <source>
        <dbReference type="Proteomes" id="UP001595916"/>
    </source>
</evidence>
<dbReference type="SMART" id="SM00382">
    <property type="entry name" value="AAA"/>
    <property type="match status" value="1"/>
</dbReference>
<dbReference type="Pfam" id="PF00005">
    <property type="entry name" value="ABC_tran"/>
    <property type="match status" value="1"/>
</dbReference>
<dbReference type="Gene3D" id="3.40.50.300">
    <property type="entry name" value="P-loop containing nucleotide triphosphate hydrolases"/>
    <property type="match status" value="1"/>
</dbReference>
<keyword evidence="6" id="KW-1185">Reference proteome</keyword>
<keyword evidence="2" id="KW-0547">Nucleotide-binding</keyword>
<evidence type="ECO:0000313" key="5">
    <source>
        <dbReference type="EMBL" id="MFC4803916.1"/>
    </source>
</evidence>
<evidence type="ECO:0000256" key="1">
    <source>
        <dbReference type="ARBA" id="ARBA00022448"/>
    </source>
</evidence>
<keyword evidence="3 5" id="KW-0067">ATP-binding</keyword>
<dbReference type="InterPro" id="IPR003439">
    <property type="entry name" value="ABC_transporter-like_ATP-bd"/>
</dbReference>
<dbReference type="PANTHER" id="PTHR42711:SF4">
    <property type="entry name" value="ABC TRANSPORTER RELATED"/>
    <property type="match status" value="1"/>
</dbReference>
<keyword evidence="1" id="KW-0813">Transport</keyword>
<evidence type="ECO:0000256" key="3">
    <source>
        <dbReference type="ARBA" id="ARBA00022840"/>
    </source>
</evidence>
<dbReference type="GO" id="GO:0005524">
    <property type="term" value="F:ATP binding"/>
    <property type="evidence" value="ECO:0007669"/>
    <property type="project" value="UniProtKB-KW"/>
</dbReference>
<dbReference type="InterPro" id="IPR027417">
    <property type="entry name" value="P-loop_NTPase"/>
</dbReference>
<gene>
    <name evidence="5" type="ORF">ACFO4R_02365</name>
</gene>
<dbReference type="SUPFAM" id="SSF52540">
    <property type="entry name" value="P-loop containing nucleoside triphosphate hydrolases"/>
    <property type="match status" value="1"/>
</dbReference>
<dbReference type="InterPro" id="IPR003593">
    <property type="entry name" value="AAA+_ATPase"/>
</dbReference>
<protein>
    <submittedName>
        <fullName evidence="5">ATP-binding cassette domain-containing protein</fullName>
    </submittedName>
</protein>
<evidence type="ECO:0000259" key="4">
    <source>
        <dbReference type="PROSITE" id="PS50893"/>
    </source>
</evidence>
<feature type="domain" description="ABC transporter" evidence="4">
    <location>
        <begin position="25"/>
        <end position="258"/>
    </location>
</feature>
<name>A0ABV9QMJ9_9FIRM</name>
<dbReference type="InterPro" id="IPR017871">
    <property type="entry name" value="ABC_transporter-like_CS"/>
</dbReference>
<dbReference type="PANTHER" id="PTHR42711">
    <property type="entry name" value="ABC TRANSPORTER ATP-BINDING PROTEIN"/>
    <property type="match status" value="1"/>
</dbReference>
<dbReference type="PROSITE" id="PS50893">
    <property type="entry name" value="ABC_TRANSPORTER_2"/>
    <property type="match status" value="1"/>
</dbReference>
<dbReference type="PROSITE" id="PS00211">
    <property type="entry name" value="ABC_TRANSPORTER_1"/>
    <property type="match status" value="1"/>
</dbReference>
<accession>A0ABV9QMJ9</accession>
<proteinExistence type="predicted"/>
<sequence length="319" mass="36902">MEKIIELKGVNYFYKTFKKQQGFVGSIKDFWKREEERVHSLRNFELEIDKGEILGLLGPNGAGKTTLIKLLSGILEPDSGEVSCMGHRPFRKEKAYLKNIGVVLGQKSQLIWDLPALETLDMLRLIYEVEKSEYEQRLELLLDLLELKDKLHIPVRKLSLGERVKFELICALIHRPEVLFLDEPTIGLDLTSQRNIHRFLKEINRKERITVLLTSHYLKDIEALCERIVIVMKGQKKEDTSIRALVEKFSGKGSEFVIEFTDFVPEGLHMLGEVRENSLEVSDKVLEDLLTSLPIDKVESVKRKRKSFDEVIYQIYSGD</sequence>
<dbReference type="EMBL" id="JBHSHL010000007">
    <property type="protein sequence ID" value="MFC4803916.1"/>
    <property type="molecule type" value="Genomic_DNA"/>
</dbReference>
<comment type="caution">
    <text evidence="5">The sequence shown here is derived from an EMBL/GenBank/DDBJ whole genome shotgun (WGS) entry which is preliminary data.</text>
</comment>
<evidence type="ECO:0000256" key="2">
    <source>
        <dbReference type="ARBA" id="ARBA00022741"/>
    </source>
</evidence>